<dbReference type="InterPro" id="IPR001054">
    <property type="entry name" value="A/G_cyclase"/>
</dbReference>
<dbReference type="InterPro" id="IPR050697">
    <property type="entry name" value="Adenylyl/Guanylyl_Cyclase_3/4"/>
</dbReference>
<keyword evidence="1" id="KW-1133">Transmembrane helix</keyword>
<dbReference type="EMBL" id="QOQW01000021">
    <property type="protein sequence ID" value="RCK78572.1"/>
    <property type="molecule type" value="Genomic_DNA"/>
</dbReference>
<gene>
    <name evidence="4" type="ORF">OZSIB_1294</name>
</gene>
<keyword evidence="1" id="KW-0812">Transmembrane</keyword>
<accession>A0A367ZMF1</accession>
<evidence type="ECO:0000256" key="1">
    <source>
        <dbReference type="SAM" id="Phobius"/>
    </source>
</evidence>
<feature type="domain" description="Guanylate cyclase" evidence="2">
    <location>
        <begin position="828"/>
        <end position="957"/>
    </location>
</feature>
<dbReference type="SMART" id="SM00044">
    <property type="entry name" value="CYCc"/>
    <property type="match status" value="1"/>
</dbReference>
<dbReference type="AlphaFoldDB" id="A0A367ZMF1"/>
<feature type="domain" description="HAMP" evidence="3">
    <location>
        <begin position="745"/>
        <end position="797"/>
    </location>
</feature>
<dbReference type="Gene3D" id="6.10.340.10">
    <property type="match status" value="1"/>
</dbReference>
<dbReference type="InterPro" id="IPR029787">
    <property type="entry name" value="Nucleotide_cyclase"/>
</dbReference>
<feature type="transmembrane region" description="Helical" evidence="1">
    <location>
        <begin position="725"/>
        <end position="749"/>
    </location>
</feature>
<dbReference type="PANTHER" id="PTHR43081">
    <property type="entry name" value="ADENYLATE CYCLASE, TERMINAL-DIFFERENTIATION SPECIFIC-RELATED"/>
    <property type="match status" value="1"/>
</dbReference>
<dbReference type="SUPFAM" id="SSF158472">
    <property type="entry name" value="HAMP domain-like"/>
    <property type="match status" value="1"/>
</dbReference>
<sequence length="1007" mass="110038">MTMFGAVLGGKPFPERSGGGWRAGAGFALVCLIPFVVVLVALYQGDRATWAARQQEAEQANLADLDLVERSIGGASLFGTALKRFELDLARHLRMVSGRPEATPPALVAGWAADLLRSDVGRVWRAFRGEIVLVRVASEAEGGRAVETLWRQGARLGLATLAETTVPYLLDPRGVSSATTAALQRAWRRRLGFPLVLTALREKAWGACAEFRQETAAWGFFWEALPLGPNAEGKIVLLGLTRLEKLSLRDRLRMATRLWEAPGRARPPLLFLLSGPGNRPCGSIGWRSEPALRGLLPHRLPAPGRSQVVGERWLVSAAAISEEGVACAVLARPLQPLHGRLGLALRLVAVFAWLGAILAGAADLALFGRWHRLPLWVSFGIAFLLAALLPLTGLFHLATRHVRETFQDDQKAARRHLHQEFQAVDDGQAEHSAAVSTMIHRGFLAPAFQTHLAQGERDWLERRDARRLGALLQGFLRRIRTPGHPLHRLPDGTMASLDKVLGFFLFGAERLAEFQNVERIPTPQEVKDFFRAAGQKSLQIRNPQLFAAGPPTSERSVDRHELIVEYGNHLMMNMLGYDAFLSFVYKPLSLIASRVGALRQTFYQVEIPLHGVVRFIGLLTWGENEQDQPYLRQVMARRQRTGAAPIQAVDRLNRTFLGAPPDLPDGVREAAYQAVETGLPVSAYDQAAGLLIEAMPCRNLNRHVLVGAAPLQPLLERMAAGHRRFWLLLGGFFLAALGLALAAATSFLLPIQAIIRAFRAVRAGEFTLRLDLPPGDEFGAVAAAFKALTRRLQEGRLLGRFVSEAVRQAARQGDLDRLAGDAREIEATVVFSGLGGFEERRHAAPVEELAAILEAHLAIASRAAARLGGEIDKLFGEKIMVVFEHARFDQPTVAAQAALAYARELREEFSRHPRLAGISPKIGINSGPVLLGFVGSPRVRLDHTVIGDTVNLASRLASLAHARPGGQILVAGPTLALAGETTHPRPLGIKQVRGKTRQVEVFQLSGF</sequence>
<dbReference type="PANTHER" id="PTHR43081:SF1">
    <property type="entry name" value="ADENYLATE CYCLASE, TERMINAL-DIFFERENTIATION SPECIFIC"/>
    <property type="match status" value="1"/>
</dbReference>
<reference evidence="4 5" key="1">
    <citation type="submission" date="2018-05" db="EMBL/GenBank/DDBJ databases">
        <title>A metagenomic window into the 2 km-deep terrestrial subsurface aquifer revealed taxonomically and functionally diverse microbial community comprising novel uncultured bacterial lineages.</title>
        <authorList>
            <person name="Kadnikov V.V."/>
            <person name="Mardanov A.V."/>
            <person name="Beletsky A.V."/>
            <person name="Banks D."/>
            <person name="Pimenov N.V."/>
            <person name="Frank Y.A."/>
            <person name="Karnachuk O.V."/>
            <person name="Ravin N.V."/>
        </authorList>
    </citation>
    <scope>NUCLEOTIDE SEQUENCE [LARGE SCALE GENOMIC DNA]</scope>
    <source>
        <strain evidence="4">BY5</strain>
    </source>
</reference>
<organism evidence="4 5">
    <name type="scientific">Candidatus Ozemobacter sibiricus</name>
    <dbReference type="NCBI Taxonomy" id="2268124"/>
    <lineage>
        <taxon>Bacteria</taxon>
        <taxon>Candidatus Ozemobacteria</taxon>
        <taxon>Candidatus Ozemobacterales</taxon>
        <taxon>Candidatus Ozemobacteraceae</taxon>
        <taxon>Candidatus Ozemobacter</taxon>
    </lineage>
</organism>
<name>A0A367ZMF1_9BACT</name>
<dbReference type="Pfam" id="PF00211">
    <property type="entry name" value="Guanylate_cyc"/>
    <property type="match status" value="1"/>
</dbReference>
<proteinExistence type="predicted"/>
<dbReference type="CDD" id="cd07302">
    <property type="entry name" value="CHD"/>
    <property type="match status" value="1"/>
</dbReference>
<dbReference type="Proteomes" id="UP000252355">
    <property type="component" value="Unassembled WGS sequence"/>
</dbReference>
<dbReference type="Pfam" id="PF00672">
    <property type="entry name" value="HAMP"/>
    <property type="match status" value="1"/>
</dbReference>
<dbReference type="GO" id="GO:0035556">
    <property type="term" value="P:intracellular signal transduction"/>
    <property type="evidence" value="ECO:0007669"/>
    <property type="project" value="InterPro"/>
</dbReference>
<dbReference type="GO" id="GO:0004016">
    <property type="term" value="F:adenylate cyclase activity"/>
    <property type="evidence" value="ECO:0007669"/>
    <property type="project" value="UniProtKB-ARBA"/>
</dbReference>
<evidence type="ECO:0000259" key="3">
    <source>
        <dbReference type="PROSITE" id="PS50885"/>
    </source>
</evidence>
<dbReference type="SMART" id="SM00304">
    <property type="entry name" value="HAMP"/>
    <property type="match status" value="1"/>
</dbReference>
<evidence type="ECO:0000313" key="4">
    <source>
        <dbReference type="EMBL" id="RCK78572.1"/>
    </source>
</evidence>
<dbReference type="CDD" id="cd06225">
    <property type="entry name" value="HAMP"/>
    <property type="match status" value="1"/>
</dbReference>
<dbReference type="SUPFAM" id="SSF55073">
    <property type="entry name" value="Nucleotide cyclase"/>
    <property type="match status" value="1"/>
</dbReference>
<evidence type="ECO:0000313" key="5">
    <source>
        <dbReference type="Proteomes" id="UP000252355"/>
    </source>
</evidence>
<evidence type="ECO:0000259" key="2">
    <source>
        <dbReference type="PROSITE" id="PS50125"/>
    </source>
</evidence>
<keyword evidence="1" id="KW-0472">Membrane</keyword>
<dbReference type="Gene3D" id="3.30.70.1230">
    <property type="entry name" value="Nucleotide cyclase"/>
    <property type="match status" value="1"/>
</dbReference>
<protein>
    <submittedName>
        <fullName evidence="4">Adenylate cyclase</fullName>
    </submittedName>
</protein>
<feature type="transmembrane region" description="Helical" evidence="1">
    <location>
        <begin position="373"/>
        <end position="397"/>
    </location>
</feature>
<feature type="transmembrane region" description="Helical" evidence="1">
    <location>
        <begin position="343"/>
        <end position="367"/>
    </location>
</feature>
<dbReference type="InterPro" id="IPR003660">
    <property type="entry name" value="HAMP_dom"/>
</dbReference>
<feature type="transmembrane region" description="Helical" evidence="1">
    <location>
        <begin position="20"/>
        <end position="43"/>
    </location>
</feature>
<dbReference type="GO" id="GO:0009190">
    <property type="term" value="P:cyclic nucleotide biosynthetic process"/>
    <property type="evidence" value="ECO:0007669"/>
    <property type="project" value="InterPro"/>
</dbReference>
<dbReference type="PROSITE" id="PS50125">
    <property type="entry name" value="GUANYLATE_CYCLASE_2"/>
    <property type="match status" value="1"/>
</dbReference>
<dbReference type="PROSITE" id="PS50885">
    <property type="entry name" value="HAMP"/>
    <property type="match status" value="1"/>
</dbReference>
<dbReference type="GO" id="GO:0016020">
    <property type="term" value="C:membrane"/>
    <property type="evidence" value="ECO:0007669"/>
    <property type="project" value="InterPro"/>
</dbReference>
<comment type="caution">
    <text evidence="4">The sequence shown here is derived from an EMBL/GenBank/DDBJ whole genome shotgun (WGS) entry which is preliminary data.</text>
</comment>